<evidence type="ECO:0000256" key="6">
    <source>
        <dbReference type="PROSITE-ProRule" id="PRU10141"/>
    </source>
</evidence>
<feature type="compositionally biased region" description="Basic and acidic residues" evidence="7">
    <location>
        <begin position="733"/>
        <end position="753"/>
    </location>
</feature>
<keyword evidence="4" id="KW-0418">Kinase</keyword>
<feature type="region of interest" description="Disordered" evidence="7">
    <location>
        <begin position="261"/>
        <end position="289"/>
    </location>
</feature>
<evidence type="ECO:0000313" key="9">
    <source>
        <dbReference type="EMBL" id="RNF12167.1"/>
    </source>
</evidence>
<keyword evidence="10" id="KW-1185">Reference proteome</keyword>
<feature type="compositionally biased region" description="Polar residues" evidence="7">
    <location>
        <begin position="1066"/>
        <end position="1085"/>
    </location>
</feature>
<feature type="region of interest" description="Disordered" evidence="7">
    <location>
        <begin position="40"/>
        <end position="65"/>
    </location>
</feature>
<evidence type="ECO:0000256" key="3">
    <source>
        <dbReference type="ARBA" id="ARBA00022741"/>
    </source>
</evidence>
<reference evidence="9 10" key="1">
    <citation type="journal article" date="2018" name="BMC Genomics">
        <title>Genomic comparison of Trypanosoma conorhini and Trypanosoma rangeli to Trypanosoma cruzi strains of high and low virulence.</title>
        <authorList>
            <person name="Bradwell K.R."/>
            <person name="Koparde V.N."/>
            <person name="Matveyev A.V."/>
            <person name="Serrano M.G."/>
            <person name="Alves J.M."/>
            <person name="Parikh H."/>
            <person name="Huang B."/>
            <person name="Lee V."/>
            <person name="Espinosa-Alvarez O."/>
            <person name="Ortiz P.A."/>
            <person name="Costa-Martins A.G."/>
            <person name="Teixeira M.M."/>
            <person name="Buck G.A."/>
        </authorList>
    </citation>
    <scope>NUCLEOTIDE SEQUENCE [LARGE SCALE GENOMIC DNA]</scope>
    <source>
        <strain evidence="9 10">AM80</strain>
    </source>
</reference>
<dbReference type="GO" id="GO:0004674">
    <property type="term" value="F:protein serine/threonine kinase activity"/>
    <property type="evidence" value="ECO:0007669"/>
    <property type="project" value="UniProtKB-KW"/>
</dbReference>
<evidence type="ECO:0000256" key="4">
    <source>
        <dbReference type="ARBA" id="ARBA00022777"/>
    </source>
</evidence>
<dbReference type="Proteomes" id="UP000283634">
    <property type="component" value="Unassembled WGS sequence"/>
</dbReference>
<protein>
    <recommendedName>
        <fullName evidence="8">Protein kinase domain-containing protein</fullName>
    </recommendedName>
</protein>
<dbReference type="EMBL" id="MKGL01000008">
    <property type="protein sequence ID" value="RNF12167.1"/>
    <property type="molecule type" value="Genomic_DNA"/>
</dbReference>
<keyword evidence="5 6" id="KW-0067">ATP-binding</keyword>
<dbReference type="PANTHER" id="PTHR24345:SF0">
    <property type="entry name" value="CELL CYCLE SERINE_THREONINE-PROTEIN KINASE CDC5_MSD2"/>
    <property type="match status" value="1"/>
</dbReference>
<dbReference type="OrthoDB" id="68483at2759"/>
<dbReference type="OMA" id="RGEIMSM"/>
<feature type="domain" description="Protein kinase" evidence="8">
    <location>
        <begin position="401"/>
        <end position="1041"/>
    </location>
</feature>
<feature type="region of interest" description="Disordered" evidence="7">
    <location>
        <begin position="733"/>
        <end position="755"/>
    </location>
</feature>
<evidence type="ECO:0000256" key="1">
    <source>
        <dbReference type="ARBA" id="ARBA00022527"/>
    </source>
</evidence>
<dbReference type="GO" id="GO:0005524">
    <property type="term" value="F:ATP binding"/>
    <property type="evidence" value="ECO:0007669"/>
    <property type="project" value="UniProtKB-UniRule"/>
</dbReference>
<dbReference type="PROSITE" id="PS00107">
    <property type="entry name" value="PROTEIN_KINASE_ATP"/>
    <property type="match status" value="1"/>
</dbReference>
<dbReference type="Pfam" id="PF00069">
    <property type="entry name" value="Pkinase"/>
    <property type="match status" value="1"/>
</dbReference>
<dbReference type="PROSITE" id="PS00108">
    <property type="entry name" value="PROTEIN_KINASE_ST"/>
    <property type="match status" value="1"/>
</dbReference>
<keyword evidence="3 6" id="KW-0547">Nucleotide-binding</keyword>
<organism evidence="9 10">
    <name type="scientific">Trypanosoma rangeli</name>
    <dbReference type="NCBI Taxonomy" id="5698"/>
    <lineage>
        <taxon>Eukaryota</taxon>
        <taxon>Discoba</taxon>
        <taxon>Euglenozoa</taxon>
        <taxon>Kinetoplastea</taxon>
        <taxon>Metakinetoplastina</taxon>
        <taxon>Trypanosomatida</taxon>
        <taxon>Trypanosomatidae</taxon>
        <taxon>Trypanosoma</taxon>
        <taxon>Herpetosoma</taxon>
    </lineage>
</organism>
<name>A0A422P359_TRYRA</name>
<gene>
    <name evidence="9" type="ORF">TraAM80_00448</name>
</gene>
<dbReference type="PANTHER" id="PTHR24345">
    <property type="entry name" value="SERINE/THREONINE-PROTEIN KINASE PLK"/>
    <property type="match status" value="1"/>
</dbReference>
<keyword evidence="2 9" id="KW-0808">Transferase</keyword>
<feature type="binding site" evidence="6">
    <location>
        <position position="430"/>
    </location>
    <ligand>
        <name>ATP</name>
        <dbReference type="ChEBI" id="CHEBI:30616"/>
    </ligand>
</feature>
<keyword evidence="1" id="KW-0723">Serine/threonine-protein kinase</keyword>
<dbReference type="GO" id="GO:0005634">
    <property type="term" value="C:nucleus"/>
    <property type="evidence" value="ECO:0007669"/>
    <property type="project" value="TreeGrafter"/>
</dbReference>
<dbReference type="PROSITE" id="PS50011">
    <property type="entry name" value="PROTEIN_KINASE_DOM"/>
    <property type="match status" value="1"/>
</dbReference>
<dbReference type="SUPFAM" id="SSF56112">
    <property type="entry name" value="Protein kinase-like (PK-like)"/>
    <property type="match status" value="2"/>
</dbReference>
<evidence type="ECO:0000256" key="2">
    <source>
        <dbReference type="ARBA" id="ARBA00022679"/>
    </source>
</evidence>
<dbReference type="SMART" id="SM00220">
    <property type="entry name" value="S_TKc"/>
    <property type="match status" value="1"/>
</dbReference>
<sequence length="1091" mass="119121">MGFADYLLRRCLLRRSKVRSVDQTSASQVPQEVPEVVVTESHEGNEADTQTSNDGPENKREDSFTTFSPVNLPIVETPHQHEMDGVEHSSPIHRVDSSDSNDDIVLEEEQKNTTNTTIPLKHGPMLSSDGQDYENNNNNNNNNDSYHGLVECSARSSNIVRLSLATTMPLNRWTGVDPDGDEFTWTGSTLDEPMTPQSYSSMYMLNEFNPMNRSTATGNARNSCTSDTLFQGCHRQDARYGNCALTRSAVSLRSPRNTFGKQSGEFQGSGAIKASSAVPEHGPRDSGKPPLCCTVYGPTESASHSTTSNLTNLCVGSEAHSAKEKFGLKTPTNADSCPFPCHEPISFWPLDLLPPEPKELVSVNVGRTPSHLFKKKVVEVSYAHERVIGKYQHMLNDKYVIYPRWNLGVGSYSEVMLCYNLEDKVYYAMKVMDRARLQRKALGVDSPLHRVKCEVAIMKKLRHDNILAVVEVIDDPRSRKIYLVLELAERGEIMSMKNDGTVLPTGDRAALNEQDVIRAMRSIVSAAMYAHHLGIAHRDIKPQNIVLTAEGDAKLSDFGVSIMVGDSAVRVRREGTVAFLPPEMLVSSEFQAAPLCPRRFSSYNSSIGNRTRMVPAMTLSCLTQEVHRGISNVFSTSLKSDLFRESCNSAETEVHSAATPPYSPEGPTRVNVRSPTAGLEAIPQVNLFKADVFSLGVTAYVLLMGQLPWRARDARSQLQAILSKPDPFAVELRNDCGDSEDGRKSQRKSRGEVDSQLCLNNDAPLGSAKTMCGQCPTLLDSQEEMRVSRDGMFQVLDTNNVRAVGVENPGGCWSFTSLLLPEEVTGHSGLDGSLLGCANSSECETGKNSLPNAKPKSHLAMIVSSDTSCTWDARETSKLNNLANGDTTATHVGRNLVEQTHKFVSPADRSFTESGGEAAHPLVSDSLTHCGHAAEGQVNSTPTRSLTTQVGMEMTRTFQQTDFDTVDTAEASTDAAKALTTKKITAATPLYSDADRSQPSLPVTNTNGSISANAIDFISRCLNVDPAKRSSMEELYYHPWLQGPIASDGKAKDPVDVALPPPFSDDLSSGTPNVRHTRSDTSMSNLVPGVD</sequence>
<dbReference type="GeneID" id="40324381"/>
<evidence type="ECO:0000256" key="5">
    <source>
        <dbReference type="ARBA" id="ARBA00022840"/>
    </source>
</evidence>
<feature type="region of interest" description="Disordered" evidence="7">
    <location>
        <begin position="1049"/>
        <end position="1091"/>
    </location>
</feature>
<feature type="region of interest" description="Disordered" evidence="7">
    <location>
        <begin position="110"/>
        <end position="144"/>
    </location>
</feature>
<evidence type="ECO:0000259" key="8">
    <source>
        <dbReference type="PROSITE" id="PS50011"/>
    </source>
</evidence>
<dbReference type="VEuPathDB" id="TriTrypDB:TRSC58_00278"/>
<dbReference type="InterPro" id="IPR008271">
    <property type="entry name" value="Ser/Thr_kinase_AS"/>
</dbReference>
<evidence type="ECO:0000256" key="7">
    <source>
        <dbReference type="SAM" id="MobiDB-lite"/>
    </source>
</evidence>
<dbReference type="InterPro" id="IPR000719">
    <property type="entry name" value="Prot_kinase_dom"/>
</dbReference>
<dbReference type="Gene3D" id="1.10.510.10">
    <property type="entry name" value="Transferase(Phosphotransferase) domain 1"/>
    <property type="match status" value="3"/>
</dbReference>
<proteinExistence type="predicted"/>
<dbReference type="InterPro" id="IPR017441">
    <property type="entry name" value="Protein_kinase_ATP_BS"/>
</dbReference>
<dbReference type="AlphaFoldDB" id="A0A422P359"/>
<evidence type="ECO:0000313" key="10">
    <source>
        <dbReference type="Proteomes" id="UP000283634"/>
    </source>
</evidence>
<dbReference type="InterPro" id="IPR011009">
    <property type="entry name" value="Kinase-like_dom_sf"/>
</dbReference>
<comment type="caution">
    <text evidence="9">The sequence shown here is derived from an EMBL/GenBank/DDBJ whole genome shotgun (WGS) entry which is preliminary data.</text>
</comment>
<dbReference type="RefSeq" id="XP_029242595.1">
    <property type="nucleotide sequence ID" value="XM_029377526.1"/>
</dbReference>
<accession>A0A422P359</accession>
<dbReference type="Gene3D" id="3.30.200.20">
    <property type="entry name" value="Phosphorylase Kinase, domain 1"/>
    <property type="match status" value="1"/>
</dbReference>